<dbReference type="PANTHER" id="PTHR43669">
    <property type="entry name" value="5-KETO-D-GLUCONATE 5-REDUCTASE"/>
    <property type="match status" value="1"/>
</dbReference>
<evidence type="ECO:0000256" key="2">
    <source>
        <dbReference type="ARBA" id="ARBA00023002"/>
    </source>
</evidence>
<evidence type="ECO:0000256" key="1">
    <source>
        <dbReference type="ARBA" id="ARBA00006484"/>
    </source>
</evidence>
<dbReference type="GO" id="GO:0016491">
    <property type="term" value="F:oxidoreductase activity"/>
    <property type="evidence" value="ECO:0007669"/>
    <property type="project" value="UniProtKB-KW"/>
</dbReference>
<dbReference type="InterPro" id="IPR002347">
    <property type="entry name" value="SDR_fam"/>
</dbReference>
<reference evidence="4 5" key="1">
    <citation type="submission" date="2019-06" db="EMBL/GenBank/DDBJ databases">
        <title>Lysobacter alkalisoli sp. nov. isolated from saline-alkali soil.</title>
        <authorList>
            <person name="Sun J.-Q."/>
            <person name="Xu L."/>
        </authorList>
    </citation>
    <scope>NUCLEOTIDE SEQUENCE [LARGE SCALE GENOMIC DNA]</scope>
    <source>
        <strain evidence="4 5">SJ-36</strain>
    </source>
</reference>
<dbReference type="KEGG" id="lyj:FKV23_00540"/>
<proteinExistence type="inferred from homology"/>
<comment type="similarity">
    <text evidence="1">Belongs to the short-chain dehydrogenases/reductases (SDR) family.</text>
</comment>
<organism evidence="4 5">
    <name type="scientific">Marilutibacter alkalisoli</name>
    <dbReference type="NCBI Taxonomy" id="2591633"/>
    <lineage>
        <taxon>Bacteria</taxon>
        <taxon>Pseudomonadati</taxon>
        <taxon>Pseudomonadota</taxon>
        <taxon>Gammaproteobacteria</taxon>
        <taxon>Lysobacterales</taxon>
        <taxon>Lysobacteraceae</taxon>
        <taxon>Marilutibacter</taxon>
    </lineage>
</organism>
<accession>A0A514BN17</accession>
<feature type="region of interest" description="Disordered" evidence="3">
    <location>
        <begin position="311"/>
        <end position="363"/>
    </location>
</feature>
<evidence type="ECO:0000313" key="5">
    <source>
        <dbReference type="Proteomes" id="UP000317199"/>
    </source>
</evidence>
<dbReference type="Gene3D" id="3.40.50.720">
    <property type="entry name" value="NAD(P)-binding Rossmann-like Domain"/>
    <property type="match status" value="1"/>
</dbReference>
<dbReference type="AlphaFoldDB" id="A0A514BN17"/>
<evidence type="ECO:0000313" key="4">
    <source>
        <dbReference type="EMBL" id="QDH68767.1"/>
    </source>
</evidence>
<sequence length="363" mass="37823">MAGLCRAPGRRRGGLRRGLDGALGAGLRVRSAGTDAGPAFRGRIGRVGPRAGQYPIGGSENPMSGTASLPVVVLGAAGGIGRGVVQAALDRGRPVIAVARNPEALESLRALAPNSPLLTLLQGAVDDDAAGAVLASRLRELDRPLGGVVACICGALRAGRLLDQPAELLRRRLDEDLLPHLAAARHLLPLLADVGRNSTYVLIGGPGGEQPWAGYGHRSVGTAALRMLARVLHDEARAQGVRVQLLSVDSPVRTGEQARHCCPRWPSALAVGQRALALVDRDGQPPVPPVIVRYADGGDQPMPLAEVVETAPAGSSNLQEGAATAPSELLPEGCQQPVRTLLDRLLPPRPPLSRSPHDKERPL</sequence>
<dbReference type="Pfam" id="PF13561">
    <property type="entry name" value="adh_short_C2"/>
    <property type="match status" value="1"/>
</dbReference>
<name>A0A514BN17_9GAMM</name>
<dbReference type="SUPFAM" id="SSF51735">
    <property type="entry name" value="NAD(P)-binding Rossmann-fold domains"/>
    <property type="match status" value="1"/>
</dbReference>
<dbReference type="Proteomes" id="UP000317199">
    <property type="component" value="Chromosome"/>
</dbReference>
<gene>
    <name evidence="4" type="ORF">FKV23_00540</name>
</gene>
<dbReference type="EMBL" id="CP041242">
    <property type="protein sequence ID" value="QDH68767.1"/>
    <property type="molecule type" value="Genomic_DNA"/>
</dbReference>
<keyword evidence="2" id="KW-0560">Oxidoreductase</keyword>
<dbReference type="OrthoDB" id="6028059at2"/>
<dbReference type="PANTHER" id="PTHR43669:SF12">
    <property type="entry name" value="BLR5618 PROTEIN"/>
    <property type="match status" value="1"/>
</dbReference>
<protein>
    <submittedName>
        <fullName evidence="4">SDR family oxidoreductase</fullName>
    </submittedName>
</protein>
<evidence type="ECO:0000256" key="3">
    <source>
        <dbReference type="SAM" id="MobiDB-lite"/>
    </source>
</evidence>
<keyword evidence="5" id="KW-1185">Reference proteome</keyword>
<dbReference type="InterPro" id="IPR036291">
    <property type="entry name" value="NAD(P)-bd_dom_sf"/>
</dbReference>